<dbReference type="VEuPathDB" id="VectorBase:GBRI043444"/>
<dbReference type="EnsemblMetazoa" id="GBRI043444-RA">
    <property type="protein sequence ID" value="GBRI043444-PA"/>
    <property type="gene ID" value="GBRI043444"/>
</dbReference>
<evidence type="ECO:0000256" key="1">
    <source>
        <dbReference type="SAM" id="Phobius"/>
    </source>
</evidence>
<dbReference type="Proteomes" id="UP000091820">
    <property type="component" value="Unassembled WGS sequence"/>
</dbReference>
<proteinExistence type="predicted"/>
<sequence>MIPDIDASSSSTSLILLNARITFMGCITIALGVEESQERPDGTTTIVALLLPCLCFLSFNFIESLINGQLLV</sequence>
<dbReference type="AlphaFoldDB" id="A0A1A9X410"/>
<keyword evidence="3" id="KW-1185">Reference proteome</keyword>
<keyword evidence="1" id="KW-0812">Transmembrane</keyword>
<keyword evidence="1" id="KW-0472">Membrane</keyword>
<evidence type="ECO:0000313" key="3">
    <source>
        <dbReference type="Proteomes" id="UP000091820"/>
    </source>
</evidence>
<protein>
    <submittedName>
        <fullName evidence="2">Uncharacterized protein</fullName>
    </submittedName>
</protein>
<reference evidence="2" key="2">
    <citation type="submission" date="2020-05" db="UniProtKB">
        <authorList>
            <consortium name="EnsemblMetazoa"/>
        </authorList>
    </citation>
    <scope>IDENTIFICATION</scope>
    <source>
        <strain evidence="2">IAEA</strain>
    </source>
</reference>
<keyword evidence="1" id="KW-1133">Transmembrane helix</keyword>
<feature type="transmembrane region" description="Helical" evidence="1">
    <location>
        <begin position="45"/>
        <end position="62"/>
    </location>
</feature>
<accession>A0A1A9X410</accession>
<reference evidence="3" key="1">
    <citation type="submission" date="2014-03" db="EMBL/GenBank/DDBJ databases">
        <authorList>
            <person name="Aksoy S."/>
            <person name="Warren W."/>
            <person name="Wilson R.K."/>
        </authorList>
    </citation>
    <scope>NUCLEOTIDE SEQUENCE [LARGE SCALE GENOMIC DNA]</scope>
    <source>
        <strain evidence="3">IAEA</strain>
    </source>
</reference>
<name>A0A1A9X410_9MUSC</name>
<feature type="transmembrane region" description="Helical" evidence="1">
    <location>
        <begin position="12"/>
        <end position="33"/>
    </location>
</feature>
<organism evidence="2 3">
    <name type="scientific">Glossina brevipalpis</name>
    <dbReference type="NCBI Taxonomy" id="37001"/>
    <lineage>
        <taxon>Eukaryota</taxon>
        <taxon>Metazoa</taxon>
        <taxon>Ecdysozoa</taxon>
        <taxon>Arthropoda</taxon>
        <taxon>Hexapoda</taxon>
        <taxon>Insecta</taxon>
        <taxon>Pterygota</taxon>
        <taxon>Neoptera</taxon>
        <taxon>Endopterygota</taxon>
        <taxon>Diptera</taxon>
        <taxon>Brachycera</taxon>
        <taxon>Muscomorpha</taxon>
        <taxon>Hippoboscoidea</taxon>
        <taxon>Glossinidae</taxon>
        <taxon>Glossina</taxon>
    </lineage>
</organism>
<evidence type="ECO:0000313" key="2">
    <source>
        <dbReference type="EnsemblMetazoa" id="GBRI043444-PA"/>
    </source>
</evidence>